<evidence type="ECO:0000259" key="3">
    <source>
        <dbReference type="Pfam" id="PF01551"/>
    </source>
</evidence>
<accession>A0ABY4RT99</accession>
<reference evidence="4" key="2">
    <citation type="journal article" date="2021" name="J Anim Sci Technol">
        <title>Complete genome sequence of Paenibacillus konkukensis sp. nov. SK3146 as a potential probiotic strain.</title>
        <authorList>
            <person name="Jung H.I."/>
            <person name="Park S."/>
            <person name="Niu K.M."/>
            <person name="Lee S.W."/>
            <person name="Kothari D."/>
            <person name="Yi K.J."/>
            <person name="Kim S.K."/>
        </authorList>
    </citation>
    <scope>NUCLEOTIDE SEQUENCE</scope>
    <source>
        <strain evidence="4">SK3146</strain>
    </source>
</reference>
<keyword evidence="5" id="KW-1185">Reference proteome</keyword>
<gene>
    <name evidence="4" type="primary">mepM_3</name>
    <name evidence="4" type="ORF">SK3146_04493</name>
</gene>
<evidence type="ECO:0000256" key="1">
    <source>
        <dbReference type="ARBA" id="ARBA00022729"/>
    </source>
</evidence>
<name>A0ABY4RT99_9BACL</name>
<organism evidence="4 5">
    <name type="scientific">Paenibacillus konkukensis</name>
    <dbReference type="NCBI Taxonomy" id="2020716"/>
    <lineage>
        <taxon>Bacteria</taxon>
        <taxon>Bacillati</taxon>
        <taxon>Bacillota</taxon>
        <taxon>Bacilli</taxon>
        <taxon>Bacillales</taxon>
        <taxon>Paenibacillaceae</taxon>
        <taxon>Paenibacillus</taxon>
    </lineage>
</organism>
<feature type="domain" description="M23ase beta-sheet core" evidence="3">
    <location>
        <begin position="229"/>
        <end position="323"/>
    </location>
</feature>
<dbReference type="PANTHER" id="PTHR21666:SF289">
    <property type="entry name" value="L-ALA--D-GLU ENDOPEPTIDASE"/>
    <property type="match status" value="1"/>
</dbReference>
<sequence>MRFKWFQNKLTFVIIPEANESVMRLKLSRASVCAAALSFLILLGTAVCVYVAHVRAVVTTQMTESRQQAHTSRLEQDLNNKNKAIEQLQKEIFQLSRQAVEVRSKVEEMKKLERELKKLSSMNDGPSSEAAAVSADWPAMELVQGGMGGPAHPVTAQQVRTLARETHASYDSLRQEISELKDRWVQSKQTILEQREQAQRRPGLWPTGSRTVTSPFGYRKDPFTDKLSFHRGIDIAGKLNDPVLAAAKGTAVTVGYDKFHGHNVVVEHGNGLRTWYMHLNEALVKQGDGVERGQEIGKIGSTGRSTGPHLHYEILHNGKSIDPKPYLPGS</sequence>
<dbReference type="CDD" id="cd12797">
    <property type="entry name" value="M23_peptidase"/>
    <property type="match status" value="1"/>
</dbReference>
<reference evidence="4" key="1">
    <citation type="submission" date="2018-02" db="EMBL/GenBank/DDBJ databases">
        <authorList>
            <person name="Kim S.-K."/>
            <person name="Jung H.-I."/>
            <person name="Lee S.-W."/>
        </authorList>
    </citation>
    <scope>NUCLEOTIDE SEQUENCE</scope>
    <source>
        <strain evidence="4">SK3146</strain>
    </source>
</reference>
<protein>
    <submittedName>
        <fullName evidence="4">Murein DD-endopeptidase MepM</fullName>
        <ecNumber evidence="4">3.4.24.-</ecNumber>
    </submittedName>
</protein>
<keyword evidence="4" id="KW-0378">Hydrolase</keyword>
<evidence type="ECO:0000313" key="5">
    <source>
        <dbReference type="Proteomes" id="UP001057134"/>
    </source>
</evidence>
<dbReference type="InterPro" id="IPR011055">
    <property type="entry name" value="Dup_hybrid_motif"/>
</dbReference>
<keyword evidence="2" id="KW-0175">Coiled coil</keyword>
<dbReference type="SUPFAM" id="SSF51261">
    <property type="entry name" value="Duplicated hybrid motif"/>
    <property type="match status" value="1"/>
</dbReference>
<keyword evidence="1" id="KW-0732">Signal</keyword>
<dbReference type="PANTHER" id="PTHR21666">
    <property type="entry name" value="PEPTIDASE-RELATED"/>
    <property type="match status" value="1"/>
</dbReference>
<dbReference type="GO" id="GO:0016787">
    <property type="term" value="F:hydrolase activity"/>
    <property type="evidence" value="ECO:0007669"/>
    <property type="project" value="UniProtKB-KW"/>
</dbReference>
<dbReference type="InterPro" id="IPR016047">
    <property type="entry name" value="M23ase_b-sheet_dom"/>
</dbReference>
<proteinExistence type="predicted"/>
<dbReference type="EMBL" id="CP027059">
    <property type="protein sequence ID" value="UQZ85210.1"/>
    <property type="molecule type" value="Genomic_DNA"/>
</dbReference>
<feature type="coiled-coil region" evidence="2">
    <location>
        <begin position="71"/>
        <end position="122"/>
    </location>
</feature>
<dbReference type="Gene3D" id="2.70.70.10">
    <property type="entry name" value="Glucose Permease (Domain IIA)"/>
    <property type="match status" value="1"/>
</dbReference>
<dbReference type="RefSeq" id="WP_283942777.1">
    <property type="nucleotide sequence ID" value="NZ_CP027059.1"/>
</dbReference>
<dbReference type="InterPro" id="IPR050570">
    <property type="entry name" value="Cell_wall_metabolism_enzyme"/>
</dbReference>
<evidence type="ECO:0000313" key="4">
    <source>
        <dbReference type="EMBL" id="UQZ85210.1"/>
    </source>
</evidence>
<evidence type="ECO:0000256" key="2">
    <source>
        <dbReference type="SAM" id="Coils"/>
    </source>
</evidence>
<dbReference type="Pfam" id="PF01551">
    <property type="entry name" value="Peptidase_M23"/>
    <property type="match status" value="1"/>
</dbReference>
<dbReference type="EC" id="3.4.24.-" evidence="4"/>
<dbReference type="Proteomes" id="UP001057134">
    <property type="component" value="Chromosome"/>
</dbReference>